<dbReference type="EMBL" id="BNJK01000001">
    <property type="protein sequence ID" value="GHO92109.1"/>
    <property type="molecule type" value="Genomic_DNA"/>
</dbReference>
<organism evidence="1 2">
    <name type="scientific">Reticulibacter mediterranei</name>
    <dbReference type="NCBI Taxonomy" id="2778369"/>
    <lineage>
        <taxon>Bacteria</taxon>
        <taxon>Bacillati</taxon>
        <taxon>Chloroflexota</taxon>
        <taxon>Ktedonobacteria</taxon>
        <taxon>Ktedonobacterales</taxon>
        <taxon>Reticulibacteraceae</taxon>
        <taxon>Reticulibacter</taxon>
    </lineage>
</organism>
<accession>A0A8J3MYJ2</accession>
<dbReference type="Gene3D" id="3.20.20.60">
    <property type="entry name" value="Phosphoenolpyruvate-binding domains"/>
    <property type="match status" value="1"/>
</dbReference>
<protein>
    <submittedName>
        <fullName evidence="1">2-methylisocitrate lyase</fullName>
    </submittedName>
</protein>
<gene>
    <name evidence="1" type="primary">prpB_1</name>
    <name evidence="1" type="ORF">KSF_021570</name>
</gene>
<proteinExistence type="predicted"/>
<keyword evidence="2" id="KW-1185">Reference proteome</keyword>
<dbReference type="GO" id="GO:0016829">
    <property type="term" value="F:lyase activity"/>
    <property type="evidence" value="ECO:0007669"/>
    <property type="project" value="UniProtKB-KW"/>
</dbReference>
<evidence type="ECO:0000313" key="2">
    <source>
        <dbReference type="Proteomes" id="UP000597444"/>
    </source>
</evidence>
<keyword evidence="1" id="KW-0456">Lyase</keyword>
<dbReference type="Pfam" id="PF13714">
    <property type="entry name" value="PEP_mutase"/>
    <property type="match status" value="1"/>
</dbReference>
<dbReference type="RefSeq" id="WP_220202967.1">
    <property type="nucleotide sequence ID" value="NZ_BNJK01000001.1"/>
</dbReference>
<dbReference type="AlphaFoldDB" id="A0A8J3MYJ2"/>
<name>A0A8J3MYJ2_9CHLR</name>
<dbReference type="InterPro" id="IPR015813">
    <property type="entry name" value="Pyrv/PenolPyrv_kinase-like_dom"/>
</dbReference>
<dbReference type="SUPFAM" id="SSF51621">
    <property type="entry name" value="Phosphoenolpyruvate/pyruvate domain"/>
    <property type="match status" value="1"/>
</dbReference>
<dbReference type="PANTHER" id="PTHR42905:SF16">
    <property type="entry name" value="CARBOXYPHOSPHONOENOLPYRUVATE PHOSPHONOMUTASE-LIKE PROTEIN (AFU_ORTHOLOGUE AFUA_5G07230)"/>
    <property type="match status" value="1"/>
</dbReference>
<sequence>MTQRDKADQLLRLQQPHSSLLLPNAWDVVSARLFEEAGFAAIGTTSAGIAFAQGYTDGQQISRDEMLSIIARIAAAVRVPVTADIEAGYGHSPEEVAKTIEGVIAAGAVGVNLEDNTGILKPLYTLEEQVERIRAAREAASNADLLLVINARIDTYLFQIGQEATRLEDTLRRARAYLEAGANSIFVPGVIDPALIQVLVREIPGPLNIMAGPGAPSAPQLFQLGVARVSIGGAAMLATMGLMRDIAQELHTQGTYEQMAQHAYDFTAAWKLFQPNN</sequence>
<dbReference type="InterPro" id="IPR039556">
    <property type="entry name" value="ICL/PEPM"/>
</dbReference>
<dbReference type="PANTHER" id="PTHR42905">
    <property type="entry name" value="PHOSPHOENOLPYRUVATE CARBOXYLASE"/>
    <property type="match status" value="1"/>
</dbReference>
<evidence type="ECO:0000313" key="1">
    <source>
        <dbReference type="EMBL" id="GHO92109.1"/>
    </source>
</evidence>
<dbReference type="InterPro" id="IPR040442">
    <property type="entry name" value="Pyrv_kinase-like_dom_sf"/>
</dbReference>
<reference evidence="1" key="1">
    <citation type="submission" date="2020-10" db="EMBL/GenBank/DDBJ databases">
        <title>Taxonomic study of unclassified bacteria belonging to the class Ktedonobacteria.</title>
        <authorList>
            <person name="Yabe S."/>
            <person name="Wang C.M."/>
            <person name="Zheng Y."/>
            <person name="Sakai Y."/>
            <person name="Cavaletti L."/>
            <person name="Monciardini P."/>
            <person name="Donadio S."/>
        </authorList>
    </citation>
    <scope>NUCLEOTIDE SEQUENCE</scope>
    <source>
        <strain evidence="1">ID150040</strain>
    </source>
</reference>
<dbReference type="Proteomes" id="UP000597444">
    <property type="component" value="Unassembled WGS sequence"/>
</dbReference>
<dbReference type="CDD" id="cd00377">
    <property type="entry name" value="ICL_PEPM"/>
    <property type="match status" value="1"/>
</dbReference>
<comment type="caution">
    <text evidence="1">The sequence shown here is derived from an EMBL/GenBank/DDBJ whole genome shotgun (WGS) entry which is preliminary data.</text>
</comment>